<dbReference type="GO" id="GO:0009755">
    <property type="term" value="P:hormone-mediated signaling pathway"/>
    <property type="evidence" value="ECO:0007669"/>
    <property type="project" value="TreeGrafter"/>
</dbReference>
<reference evidence="11" key="2">
    <citation type="submission" date="2025-08" db="UniProtKB">
        <authorList>
            <consortium name="Ensembl"/>
        </authorList>
    </citation>
    <scope>IDENTIFICATION</scope>
</reference>
<sequence length="464" mass="52749">ESFTPTRVRDGIPECYDREDECGAGCSIESHFCKSDIKCHHEEMSAVWQRKGLIFLLKREYCNGRPRFSFACGLGFDETNCTGRYYCNTPTKNIFSIEKLLLCDGVLDCDDDSDEWESVCNETRFYCKSKQPLSVARERVENGIKDCSDGSDECPADSKKYTVFSSPFEMIGNPVFRVILWMMGGTSLLGNTAVSYQSCRSEQLNRSRQTCSILGSLAVVSTEVSALTMATMATIRLVSVYFPVRMSSIKRVTYVTPIVCAWCVGILIGILPLANYRSGYFVKYVWFPNYFFTRQEIRKTDMEWLANRVYHFSDNSSNKGWFGVKETITNAFQELPIKGEFGYFSETSVCMPRLFAKVGDASWGYSTFIIVLIFCMFVYMAGCYLILFQRSRKSKSRRLLRTVAAMILTNFCCWIPICIMAFSSLAGVKLDNIEYVVCAGVLHPLNSVLNPLIYSDHAVNFMRK</sequence>
<dbReference type="GO" id="GO:0008528">
    <property type="term" value="F:G protein-coupled peptide receptor activity"/>
    <property type="evidence" value="ECO:0007669"/>
    <property type="project" value="TreeGrafter"/>
</dbReference>
<feature type="transmembrane region" description="Helical" evidence="9">
    <location>
        <begin position="363"/>
        <end position="387"/>
    </location>
</feature>
<evidence type="ECO:0000256" key="1">
    <source>
        <dbReference type="ARBA" id="ARBA00004370"/>
    </source>
</evidence>
<dbReference type="GO" id="GO:0007189">
    <property type="term" value="P:adenylate cyclase-activating G protein-coupled receptor signaling pathway"/>
    <property type="evidence" value="ECO:0007669"/>
    <property type="project" value="TreeGrafter"/>
</dbReference>
<evidence type="ECO:0000256" key="4">
    <source>
        <dbReference type="ARBA" id="ARBA00022737"/>
    </source>
</evidence>
<keyword evidence="3 9" id="KW-0812">Transmembrane</keyword>
<dbReference type="HOGENOM" id="CLU_002245_0_0_1"/>
<dbReference type="SMART" id="SM00192">
    <property type="entry name" value="LDLa"/>
    <property type="match status" value="2"/>
</dbReference>
<keyword evidence="7" id="KW-1015">Disulfide bond</keyword>
<dbReference type="PANTHER" id="PTHR24372:SF77">
    <property type="entry name" value="G-PROTEIN COUPLED RECEPTORS FAMILY 1 PROFILE DOMAIN-CONTAINING PROTEIN"/>
    <property type="match status" value="1"/>
</dbReference>
<comment type="subcellular location">
    <subcellularLocation>
        <location evidence="1">Membrane</location>
    </subcellularLocation>
</comment>
<dbReference type="Proteomes" id="UP000007875">
    <property type="component" value="Unassembled WGS sequence"/>
</dbReference>
<proteinExistence type="predicted"/>
<dbReference type="InterPro" id="IPR000276">
    <property type="entry name" value="GPCR_Rhodpsn"/>
</dbReference>
<feature type="domain" description="G-protein coupled receptors family 1 profile" evidence="10">
    <location>
        <begin position="211"/>
        <end position="454"/>
    </location>
</feature>
<keyword evidence="5 9" id="KW-1133">Transmembrane helix</keyword>
<evidence type="ECO:0000256" key="7">
    <source>
        <dbReference type="ARBA" id="ARBA00023157"/>
    </source>
</evidence>
<evidence type="ECO:0000256" key="3">
    <source>
        <dbReference type="ARBA" id="ARBA00022692"/>
    </source>
</evidence>
<evidence type="ECO:0000313" key="12">
    <source>
        <dbReference type="Proteomes" id="UP000007875"/>
    </source>
</evidence>
<dbReference type="Ensembl" id="ENSCSAVT00000001053.1">
    <property type="protein sequence ID" value="ENSCSAVP00000001042.1"/>
    <property type="gene ID" value="ENSCSAVG00000000577.1"/>
</dbReference>
<dbReference type="InterPro" id="IPR017452">
    <property type="entry name" value="GPCR_Rhodpsn_7TM"/>
</dbReference>
<dbReference type="STRING" id="51511.ENSCSAVP00000001042"/>
<evidence type="ECO:0000256" key="9">
    <source>
        <dbReference type="SAM" id="Phobius"/>
    </source>
</evidence>
<keyword evidence="12" id="KW-1185">Reference proteome</keyword>
<evidence type="ECO:0000313" key="11">
    <source>
        <dbReference type="Ensembl" id="ENSCSAVP00000001042.1"/>
    </source>
</evidence>
<evidence type="ECO:0000256" key="6">
    <source>
        <dbReference type="ARBA" id="ARBA00023136"/>
    </source>
</evidence>
<dbReference type="SUPFAM" id="SSF81321">
    <property type="entry name" value="Family A G protein-coupled receptor-like"/>
    <property type="match status" value="1"/>
</dbReference>
<dbReference type="InParanoid" id="H2Y6U4"/>
<dbReference type="AlphaFoldDB" id="H2Y6U4"/>
<feature type="transmembrane region" description="Helical" evidence="9">
    <location>
        <begin position="399"/>
        <end position="422"/>
    </location>
</feature>
<evidence type="ECO:0000256" key="8">
    <source>
        <dbReference type="PROSITE-ProRule" id="PRU00124"/>
    </source>
</evidence>
<feature type="transmembrane region" description="Helical" evidence="9">
    <location>
        <begin position="213"/>
        <end position="242"/>
    </location>
</feature>
<dbReference type="Gene3D" id="4.10.400.10">
    <property type="entry name" value="Low-density Lipoprotein Receptor"/>
    <property type="match status" value="1"/>
</dbReference>
<keyword evidence="6 9" id="KW-0472">Membrane</keyword>
<dbReference type="PROSITE" id="PS50068">
    <property type="entry name" value="LDLRA_2"/>
    <property type="match status" value="1"/>
</dbReference>
<accession>H2Y6U4</accession>
<comment type="caution">
    <text evidence="8">Lacks conserved residue(s) required for the propagation of feature annotation.</text>
</comment>
<name>H2Y6U4_CIOSA</name>
<dbReference type="Pfam" id="PF00001">
    <property type="entry name" value="7tm_1"/>
    <property type="match status" value="1"/>
</dbReference>
<evidence type="ECO:0000259" key="10">
    <source>
        <dbReference type="PROSITE" id="PS50262"/>
    </source>
</evidence>
<dbReference type="InterPro" id="IPR036055">
    <property type="entry name" value="LDL_receptor-like_sf"/>
</dbReference>
<dbReference type="Gene3D" id="1.20.1070.10">
    <property type="entry name" value="Rhodopsin 7-helix transmembrane proteins"/>
    <property type="match status" value="1"/>
</dbReference>
<evidence type="ECO:0000256" key="5">
    <source>
        <dbReference type="ARBA" id="ARBA00022989"/>
    </source>
</evidence>
<keyword evidence="4" id="KW-0677">Repeat</keyword>
<protein>
    <recommendedName>
        <fullName evidence="10">G-protein coupled receptors family 1 profile domain-containing protein</fullName>
    </recommendedName>
</protein>
<evidence type="ECO:0000256" key="2">
    <source>
        <dbReference type="ARBA" id="ARBA00022614"/>
    </source>
</evidence>
<dbReference type="PANTHER" id="PTHR24372">
    <property type="entry name" value="GLYCOPROTEIN HORMONE RECEPTOR"/>
    <property type="match status" value="1"/>
</dbReference>
<dbReference type="GeneTree" id="ENSGT00940000163045"/>
<dbReference type="PROSITE" id="PS50262">
    <property type="entry name" value="G_PROTEIN_RECEP_F1_2"/>
    <property type="match status" value="1"/>
</dbReference>
<organism evidence="11 12">
    <name type="scientific">Ciona savignyi</name>
    <name type="common">Pacific transparent sea squirt</name>
    <dbReference type="NCBI Taxonomy" id="51511"/>
    <lineage>
        <taxon>Eukaryota</taxon>
        <taxon>Metazoa</taxon>
        <taxon>Chordata</taxon>
        <taxon>Tunicata</taxon>
        <taxon>Ascidiacea</taxon>
        <taxon>Phlebobranchia</taxon>
        <taxon>Cionidae</taxon>
        <taxon>Ciona</taxon>
    </lineage>
</organism>
<dbReference type="GO" id="GO:0005886">
    <property type="term" value="C:plasma membrane"/>
    <property type="evidence" value="ECO:0007669"/>
    <property type="project" value="TreeGrafter"/>
</dbReference>
<dbReference type="SUPFAM" id="SSF57424">
    <property type="entry name" value="LDL receptor-like module"/>
    <property type="match status" value="1"/>
</dbReference>
<reference evidence="11" key="3">
    <citation type="submission" date="2025-09" db="UniProtKB">
        <authorList>
            <consortium name="Ensembl"/>
        </authorList>
    </citation>
    <scope>IDENTIFICATION</scope>
</reference>
<reference evidence="12" key="1">
    <citation type="submission" date="2003-08" db="EMBL/GenBank/DDBJ databases">
        <authorList>
            <person name="Birren B."/>
            <person name="Nusbaum C."/>
            <person name="Abebe A."/>
            <person name="Abouelleil A."/>
            <person name="Adekoya E."/>
            <person name="Ait-zahra M."/>
            <person name="Allen N."/>
            <person name="Allen T."/>
            <person name="An P."/>
            <person name="Anderson M."/>
            <person name="Anderson S."/>
            <person name="Arachchi H."/>
            <person name="Armbruster J."/>
            <person name="Bachantsang P."/>
            <person name="Baldwin J."/>
            <person name="Barry A."/>
            <person name="Bayul T."/>
            <person name="Blitshsteyn B."/>
            <person name="Bloom T."/>
            <person name="Blye J."/>
            <person name="Boguslavskiy L."/>
            <person name="Borowsky M."/>
            <person name="Boukhgalter B."/>
            <person name="Brunache A."/>
            <person name="Butler J."/>
            <person name="Calixte N."/>
            <person name="Calvo S."/>
            <person name="Camarata J."/>
            <person name="Campo K."/>
            <person name="Chang J."/>
            <person name="Cheshatsang Y."/>
            <person name="Citroen M."/>
            <person name="Collymore A."/>
            <person name="Considine T."/>
            <person name="Cook A."/>
            <person name="Cooke P."/>
            <person name="Corum B."/>
            <person name="Cuomo C."/>
            <person name="David R."/>
            <person name="Dawoe T."/>
            <person name="Degray S."/>
            <person name="Dodge S."/>
            <person name="Dooley K."/>
            <person name="Dorje P."/>
            <person name="Dorjee K."/>
            <person name="Dorris L."/>
            <person name="Duffey N."/>
            <person name="Dupes A."/>
            <person name="Elkins T."/>
            <person name="Engels R."/>
            <person name="Erickson J."/>
            <person name="Farina A."/>
            <person name="Faro S."/>
            <person name="Ferreira P."/>
            <person name="Fischer H."/>
            <person name="Fitzgerald M."/>
            <person name="Foley K."/>
            <person name="Gage D."/>
            <person name="Galagan J."/>
            <person name="Gearin G."/>
            <person name="Gnerre S."/>
            <person name="Gnirke A."/>
            <person name="Goyette A."/>
            <person name="Graham J."/>
            <person name="Grandbois E."/>
            <person name="Gyaltsen K."/>
            <person name="Hafez N."/>
            <person name="Hagopian D."/>
            <person name="Hagos B."/>
            <person name="Hall J."/>
            <person name="Hatcher B."/>
            <person name="Heller A."/>
            <person name="Higgins H."/>
            <person name="Honan T."/>
            <person name="Horn A."/>
            <person name="Houde N."/>
            <person name="Hughes L."/>
            <person name="Hulme W."/>
            <person name="Husby E."/>
            <person name="Iliev I."/>
            <person name="Jaffe D."/>
            <person name="Jones C."/>
            <person name="Kamal M."/>
            <person name="Kamat A."/>
            <person name="Kamvysselis M."/>
            <person name="Karlsson E."/>
            <person name="Kells C."/>
            <person name="Kieu A."/>
            <person name="Kisner P."/>
            <person name="Kodira C."/>
            <person name="Kulbokas E."/>
            <person name="Labutti K."/>
            <person name="Lama D."/>
            <person name="Landers T."/>
            <person name="Leger J."/>
            <person name="Levine S."/>
            <person name="Lewis D."/>
            <person name="Lewis T."/>
            <person name="Lindblad-toh K."/>
            <person name="Liu X."/>
            <person name="Lokyitsang T."/>
            <person name="Lokyitsang Y."/>
            <person name="Lucien O."/>
            <person name="Lui A."/>
            <person name="Ma L.J."/>
            <person name="Mabbitt R."/>
            <person name="Macdonald J."/>
            <person name="Maclean C."/>
            <person name="Major J."/>
            <person name="Manning J."/>
            <person name="Marabella R."/>
            <person name="Maru K."/>
            <person name="Matthews C."/>
            <person name="Mauceli E."/>
            <person name="Mccarthy M."/>
            <person name="Mcdonough S."/>
            <person name="Mcghee T."/>
            <person name="Meldrim J."/>
            <person name="Meneus L."/>
            <person name="Mesirov J."/>
            <person name="Mihalev A."/>
            <person name="Mihova T."/>
            <person name="Mikkelsen T."/>
            <person name="Mlenga V."/>
            <person name="Moru K."/>
            <person name="Mozes J."/>
            <person name="Mulrain L."/>
            <person name="Munson G."/>
            <person name="Naylor J."/>
            <person name="Newes C."/>
            <person name="Nguyen C."/>
            <person name="Nguyen N."/>
            <person name="Nguyen T."/>
            <person name="Nicol R."/>
            <person name="Nielsen C."/>
            <person name="Nizzari M."/>
            <person name="Norbu C."/>
            <person name="Norbu N."/>
            <person name="O'donnell P."/>
            <person name="Okoawo O."/>
            <person name="O'leary S."/>
            <person name="Omotosho B."/>
            <person name="O'neill K."/>
            <person name="Osman S."/>
            <person name="Parker S."/>
            <person name="Perrin D."/>
            <person name="Phunkhang P."/>
            <person name="Piqani B."/>
            <person name="Purcell S."/>
            <person name="Rachupka T."/>
            <person name="Ramasamy U."/>
            <person name="Rameau R."/>
            <person name="Ray V."/>
            <person name="Raymond C."/>
            <person name="Retta R."/>
            <person name="Richardson S."/>
            <person name="Rise C."/>
            <person name="Rodriguez J."/>
            <person name="Rogers J."/>
            <person name="Rogov P."/>
            <person name="Rutman M."/>
            <person name="Schupbach R."/>
            <person name="Seaman C."/>
            <person name="Settipalli S."/>
            <person name="Sharpe T."/>
            <person name="Sheridan J."/>
            <person name="Sherpa N."/>
            <person name="Shi J."/>
            <person name="Smirnov S."/>
            <person name="Smith C."/>
            <person name="Sougnez C."/>
            <person name="Spencer B."/>
            <person name="Stalker J."/>
            <person name="Stange-thomann N."/>
            <person name="Stavropoulos S."/>
            <person name="Stetson K."/>
            <person name="Stone C."/>
            <person name="Stone S."/>
            <person name="Stubbs M."/>
            <person name="Talamas J."/>
            <person name="Tchuinga P."/>
            <person name="Tenzing P."/>
            <person name="Tesfaye S."/>
            <person name="Theodore J."/>
            <person name="Thoulutsang Y."/>
            <person name="Topham K."/>
            <person name="Towey S."/>
            <person name="Tsamla T."/>
            <person name="Tsomo N."/>
            <person name="Vallee D."/>
            <person name="Vassiliev H."/>
            <person name="Venkataraman V."/>
            <person name="Vinson J."/>
            <person name="Vo A."/>
            <person name="Wade C."/>
            <person name="Wang S."/>
            <person name="Wangchuk T."/>
            <person name="Wangdi T."/>
            <person name="Whittaker C."/>
            <person name="Wilkinson J."/>
            <person name="Wu Y."/>
            <person name="Wyman D."/>
            <person name="Yadav S."/>
            <person name="Yang S."/>
            <person name="Yang X."/>
            <person name="Yeager S."/>
            <person name="Yee E."/>
            <person name="Young G."/>
            <person name="Zainoun J."/>
            <person name="Zembeck L."/>
            <person name="Zimmer A."/>
            <person name="Zody M."/>
            <person name="Lander E."/>
        </authorList>
    </citation>
    <scope>NUCLEOTIDE SEQUENCE [LARGE SCALE GENOMIC DNA]</scope>
</reference>
<feature type="transmembrane region" description="Helical" evidence="9">
    <location>
        <begin position="254"/>
        <end position="274"/>
    </location>
</feature>
<dbReference type="InterPro" id="IPR002172">
    <property type="entry name" value="LDrepeatLR_classA_rpt"/>
</dbReference>
<keyword evidence="2" id="KW-0433">Leucine-rich repeat</keyword>